<dbReference type="GO" id="GO:0005525">
    <property type="term" value="F:GTP binding"/>
    <property type="evidence" value="ECO:0007669"/>
    <property type="project" value="UniProtKB-KW"/>
</dbReference>
<feature type="binding site" evidence="10">
    <location>
        <begin position="323"/>
        <end position="326"/>
    </location>
    <ligand>
        <name>GMP</name>
        <dbReference type="ChEBI" id="CHEBI:58115"/>
    </ligand>
</feature>
<dbReference type="GO" id="GO:0042245">
    <property type="term" value="P:RNA repair"/>
    <property type="evidence" value="ECO:0007669"/>
    <property type="project" value="UniProtKB-KW"/>
</dbReference>
<dbReference type="PANTHER" id="PTHR43749:SF2">
    <property type="entry name" value="RNA-SPLICING LIGASE RTCB"/>
    <property type="match status" value="1"/>
</dbReference>
<evidence type="ECO:0000256" key="10">
    <source>
        <dbReference type="PIRSR" id="PIRSR601233-2"/>
    </source>
</evidence>
<comment type="caution">
    <text evidence="12">The sequence shown here is derived from an EMBL/GenBank/DDBJ whole genome shotgun (WGS) entry which is preliminary data.</text>
</comment>
<accession>A0A9D2AY62</accession>
<name>A0A9D2AY62_9SPHI</name>
<dbReference type="Proteomes" id="UP000824156">
    <property type="component" value="Unassembled WGS sequence"/>
</dbReference>
<comment type="cofactor">
    <cofactor evidence="11">
        <name>Mn(2+)</name>
        <dbReference type="ChEBI" id="CHEBI:29035"/>
    </cofactor>
    <text evidence="11">Binds 2 manganese ions per subunit.</text>
</comment>
<reference evidence="12" key="2">
    <citation type="submission" date="2021-04" db="EMBL/GenBank/DDBJ databases">
        <authorList>
            <person name="Gilroy R."/>
        </authorList>
    </citation>
    <scope>NUCLEOTIDE SEQUENCE</scope>
    <source>
        <strain evidence="12">1719</strain>
    </source>
</reference>
<evidence type="ECO:0000256" key="11">
    <source>
        <dbReference type="PIRSR" id="PIRSR601233-3"/>
    </source>
</evidence>
<gene>
    <name evidence="12" type="ORF">H9853_00380</name>
</gene>
<keyword evidence="5" id="KW-0692">RNA repair</keyword>
<dbReference type="EC" id="6.5.1.8" evidence="1"/>
<evidence type="ECO:0000256" key="3">
    <source>
        <dbReference type="ARBA" id="ARBA00022723"/>
    </source>
</evidence>
<evidence type="ECO:0000256" key="6">
    <source>
        <dbReference type="ARBA" id="ARBA00023134"/>
    </source>
</evidence>
<dbReference type="PANTHER" id="PTHR43749">
    <property type="entry name" value="RNA-SPLICING LIGASE RTCB"/>
    <property type="match status" value="1"/>
</dbReference>
<keyword evidence="2" id="KW-0436">Ligase</keyword>
<feature type="binding site" evidence="11">
    <location>
        <position position="267"/>
    </location>
    <ligand>
        <name>Mn(2+)</name>
        <dbReference type="ChEBI" id="CHEBI:29035"/>
        <label>2</label>
    </ligand>
</feature>
<evidence type="ECO:0000256" key="2">
    <source>
        <dbReference type="ARBA" id="ARBA00022598"/>
    </source>
</evidence>
<dbReference type="EMBL" id="DXEZ01000008">
    <property type="protein sequence ID" value="HIX53456.1"/>
    <property type="molecule type" value="Genomic_DNA"/>
</dbReference>
<evidence type="ECO:0000256" key="1">
    <source>
        <dbReference type="ARBA" id="ARBA00012726"/>
    </source>
</evidence>
<keyword evidence="3 11" id="KW-0479">Metal-binding</keyword>
<dbReference type="GO" id="GO:0006281">
    <property type="term" value="P:DNA repair"/>
    <property type="evidence" value="ECO:0007669"/>
    <property type="project" value="TreeGrafter"/>
</dbReference>
<evidence type="ECO:0000313" key="13">
    <source>
        <dbReference type="Proteomes" id="UP000824156"/>
    </source>
</evidence>
<feature type="binding site" evidence="10">
    <location>
        <begin position="155"/>
        <end position="159"/>
    </location>
    <ligand>
        <name>GMP</name>
        <dbReference type="ChEBI" id="CHEBI:58115"/>
    </ligand>
</feature>
<feature type="active site" description="GMP-histidine intermediate" evidence="9">
    <location>
        <position position="323"/>
    </location>
</feature>
<dbReference type="GO" id="GO:0003909">
    <property type="term" value="F:DNA ligase activity"/>
    <property type="evidence" value="ECO:0007669"/>
    <property type="project" value="TreeGrafter"/>
</dbReference>
<feature type="binding site" evidence="11">
    <location>
        <position position="156"/>
    </location>
    <ligand>
        <name>Mn(2+)</name>
        <dbReference type="ChEBI" id="CHEBI:29035"/>
        <label>1</label>
    </ligand>
</feature>
<dbReference type="InterPro" id="IPR052915">
    <property type="entry name" value="RtcB-like"/>
</dbReference>
<feature type="binding site" evidence="11">
    <location>
        <position position="185"/>
    </location>
    <ligand>
        <name>Mn(2+)</name>
        <dbReference type="ChEBI" id="CHEBI:29035"/>
        <label>2</label>
    </ligand>
</feature>
<reference evidence="12" key="1">
    <citation type="journal article" date="2021" name="PeerJ">
        <title>Extensive microbial diversity within the chicken gut microbiome revealed by metagenomics and culture.</title>
        <authorList>
            <person name="Gilroy R."/>
            <person name="Ravi A."/>
            <person name="Getino M."/>
            <person name="Pursley I."/>
            <person name="Horton D.L."/>
            <person name="Alikhan N.F."/>
            <person name="Baker D."/>
            <person name="Gharbi K."/>
            <person name="Hall N."/>
            <person name="Watson M."/>
            <person name="Adriaenssens E.M."/>
            <person name="Foster-Nyarko E."/>
            <person name="Jarju S."/>
            <person name="Secka A."/>
            <person name="Antonio M."/>
            <person name="Oren A."/>
            <person name="Chaudhuri R.R."/>
            <person name="La Ragione R."/>
            <person name="Hildebrand F."/>
            <person name="Pallen M.J."/>
        </authorList>
    </citation>
    <scope>NUCLEOTIDE SEQUENCE</scope>
    <source>
        <strain evidence="12">1719</strain>
    </source>
</reference>
<evidence type="ECO:0000256" key="9">
    <source>
        <dbReference type="PIRSR" id="PIRSR601233-1"/>
    </source>
</evidence>
<keyword evidence="4 10" id="KW-0547">Nucleotide-binding</keyword>
<sequence>MIKEDSMNQKSPIHVEVFGASQIEHGAMEQIYDAAKLPVSLAAALMPDAHQGYGLPIGGVLATDNAVIPYGVGVDIGCRVALSIYEMPHHELFKNPQFFRKLLLDNTLFGAGRGFKGKDKSDHPVLENNLFKELPLLRKLKDRAWSQLGTSGGGNHFAEFGVFTLTDTDPRLNLEKGEYLALLTHSGSRGLGANIANHFTKVAKSKSQLDRRITNLSYLSLDSEDGQTYWNSMELAGDYASACHQIIHEKIHQTLGSQLLAKVENHHNFAWKEIWKGQEVIVHRKGATPASEGTLGFIPGSMVDPGFLVRGKGIESGLNSAAHGAGRQMSRRQAFKNYNKKDLNHIASKHEISLIGAGIDEIPMAYKNIHQVMRAQEELIEVLGQFDPKVVRMADDGSRED</sequence>
<organism evidence="12 13">
    <name type="scientific">Candidatus Sphingobacterium stercoripullorum</name>
    <dbReference type="NCBI Taxonomy" id="2838759"/>
    <lineage>
        <taxon>Bacteria</taxon>
        <taxon>Pseudomonadati</taxon>
        <taxon>Bacteroidota</taxon>
        <taxon>Sphingobacteriia</taxon>
        <taxon>Sphingobacteriales</taxon>
        <taxon>Sphingobacteriaceae</taxon>
        <taxon>Sphingobacterium</taxon>
    </lineage>
</organism>
<dbReference type="Gene3D" id="3.90.1860.10">
    <property type="entry name" value="tRNA-splicing ligase RtcB"/>
    <property type="match status" value="1"/>
</dbReference>
<dbReference type="Pfam" id="PF01139">
    <property type="entry name" value="RtcB"/>
    <property type="match status" value="2"/>
</dbReference>
<evidence type="ECO:0000256" key="7">
    <source>
        <dbReference type="ARBA" id="ARBA00023211"/>
    </source>
</evidence>
<comment type="catalytic activity">
    <reaction evidence="8">
        <text>a 3'-end 3'-phospho-ribonucleotide-RNA + a 5'-end dephospho-ribonucleoside-RNA + GTP = a ribonucleotidyl-ribonucleotide-RNA + GMP + diphosphate</text>
        <dbReference type="Rhea" id="RHEA:68076"/>
        <dbReference type="Rhea" id="RHEA-COMP:10463"/>
        <dbReference type="Rhea" id="RHEA-COMP:13936"/>
        <dbReference type="Rhea" id="RHEA-COMP:17355"/>
        <dbReference type="ChEBI" id="CHEBI:33019"/>
        <dbReference type="ChEBI" id="CHEBI:37565"/>
        <dbReference type="ChEBI" id="CHEBI:58115"/>
        <dbReference type="ChEBI" id="CHEBI:83062"/>
        <dbReference type="ChEBI" id="CHEBI:138284"/>
        <dbReference type="ChEBI" id="CHEBI:173118"/>
        <dbReference type="EC" id="6.5.1.8"/>
    </reaction>
</comment>
<dbReference type="InterPro" id="IPR036025">
    <property type="entry name" value="RtcB-like_sf"/>
</dbReference>
<feature type="binding site" evidence="11">
    <location>
        <position position="75"/>
    </location>
    <ligand>
        <name>Mn(2+)</name>
        <dbReference type="ChEBI" id="CHEBI:29035"/>
        <label>1</label>
    </ligand>
</feature>
<keyword evidence="7 11" id="KW-0464">Manganese</keyword>
<evidence type="ECO:0000313" key="12">
    <source>
        <dbReference type="EMBL" id="HIX53456.1"/>
    </source>
</evidence>
<dbReference type="AlphaFoldDB" id="A0A9D2AY62"/>
<dbReference type="GO" id="GO:0170057">
    <property type="term" value="F:RNA ligase (GTP) activity"/>
    <property type="evidence" value="ECO:0007669"/>
    <property type="project" value="UniProtKB-EC"/>
</dbReference>
<keyword evidence="6 10" id="KW-0342">GTP-binding</keyword>
<dbReference type="GO" id="GO:0006396">
    <property type="term" value="P:RNA processing"/>
    <property type="evidence" value="ECO:0007669"/>
    <property type="project" value="InterPro"/>
</dbReference>
<protein>
    <recommendedName>
        <fullName evidence="1">3'-phosphate/5'-hydroxy nucleic acid ligase</fullName>
        <ecNumber evidence="1">6.5.1.8</ecNumber>
    </recommendedName>
</protein>
<proteinExistence type="predicted"/>
<dbReference type="GO" id="GO:0030145">
    <property type="term" value="F:manganese ion binding"/>
    <property type="evidence" value="ECO:0007669"/>
    <property type="project" value="TreeGrafter"/>
</dbReference>
<feature type="binding site" evidence="10">
    <location>
        <begin position="267"/>
        <end position="268"/>
    </location>
    <ligand>
        <name>GMP</name>
        <dbReference type="ChEBI" id="CHEBI:58115"/>
    </ligand>
</feature>
<dbReference type="SUPFAM" id="SSF103365">
    <property type="entry name" value="Hypothetical protein PH1602"/>
    <property type="match status" value="1"/>
</dbReference>
<feature type="binding site" evidence="10">
    <location>
        <begin position="299"/>
        <end position="302"/>
    </location>
    <ligand>
        <name>GMP</name>
        <dbReference type="ChEBI" id="CHEBI:58115"/>
    </ligand>
</feature>
<evidence type="ECO:0000256" key="8">
    <source>
        <dbReference type="ARBA" id="ARBA00047746"/>
    </source>
</evidence>
<dbReference type="InterPro" id="IPR001233">
    <property type="entry name" value="RtcB"/>
</dbReference>
<evidence type="ECO:0000256" key="4">
    <source>
        <dbReference type="ARBA" id="ARBA00022741"/>
    </source>
</evidence>
<evidence type="ECO:0000256" key="5">
    <source>
        <dbReference type="ARBA" id="ARBA00022800"/>
    </source>
</evidence>